<proteinExistence type="predicted"/>
<accession>A0A1M7LJ91</accession>
<keyword evidence="2" id="KW-1185">Reference proteome</keyword>
<dbReference type="Proteomes" id="UP000184513">
    <property type="component" value="Unassembled WGS sequence"/>
</dbReference>
<protein>
    <submittedName>
        <fullName evidence="1">Uncharacterized protein</fullName>
    </submittedName>
</protein>
<evidence type="ECO:0000313" key="2">
    <source>
        <dbReference type="Proteomes" id="UP000184513"/>
    </source>
</evidence>
<sequence>MTMESRNYFVGLLLIVPRLLTVSAQQWQLDLKDAQTLALYTDRKQSFRFRKIIAKFPL</sequence>
<evidence type="ECO:0000313" key="1">
    <source>
        <dbReference type="EMBL" id="SHM78158.1"/>
    </source>
</evidence>
<reference evidence="1 2" key="1">
    <citation type="submission" date="2016-11" db="EMBL/GenBank/DDBJ databases">
        <authorList>
            <person name="Jaros S."/>
            <person name="Januszkiewicz K."/>
            <person name="Wedrychowicz H."/>
        </authorList>
    </citation>
    <scope>NUCLEOTIDE SEQUENCE [LARGE SCALE GENOMIC DNA]</scope>
    <source>
        <strain evidence="1 2">CGMCC 1.6102</strain>
    </source>
</reference>
<dbReference type="AlphaFoldDB" id="A0A1M7LJ91"/>
<gene>
    <name evidence="1" type="ORF">SAMN04488057_103306</name>
</gene>
<organism evidence="1 2">
    <name type="scientific">Cyclobacterium lianum</name>
    <dbReference type="NCBI Taxonomy" id="388280"/>
    <lineage>
        <taxon>Bacteria</taxon>
        <taxon>Pseudomonadati</taxon>
        <taxon>Bacteroidota</taxon>
        <taxon>Cytophagia</taxon>
        <taxon>Cytophagales</taxon>
        <taxon>Cyclobacteriaceae</taxon>
        <taxon>Cyclobacterium</taxon>
    </lineage>
</organism>
<dbReference type="STRING" id="388280.SAMN04488057_103306"/>
<name>A0A1M7LJ91_9BACT</name>
<dbReference type="EMBL" id="FRCY01000003">
    <property type="protein sequence ID" value="SHM78158.1"/>
    <property type="molecule type" value="Genomic_DNA"/>
</dbReference>